<dbReference type="InterPro" id="IPR015424">
    <property type="entry name" value="PyrdxlP-dep_Trfase"/>
</dbReference>
<evidence type="ECO:0000256" key="6">
    <source>
        <dbReference type="RuleBase" id="RU000382"/>
    </source>
</evidence>
<dbReference type="InterPro" id="IPR015421">
    <property type="entry name" value="PyrdxlP-dep_Trfase_major"/>
</dbReference>
<dbReference type="RefSeq" id="WP_337697349.1">
    <property type="nucleotide sequence ID" value="NZ_JBBEGN010000016.1"/>
</dbReference>
<organism evidence="7 8">
    <name type="scientific">Actinomycetospora aurantiaca</name>
    <dbReference type="NCBI Taxonomy" id="3129233"/>
    <lineage>
        <taxon>Bacteria</taxon>
        <taxon>Bacillati</taxon>
        <taxon>Actinomycetota</taxon>
        <taxon>Actinomycetes</taxon>
        <taxon>Pseudonocardiales</taxon>
        <taxon>Pseudonocardiaceae</taxon>
        <taxon>Actinomycetospora</taxon>
    </lineage>
</organism>
<proteinExistence type="inferred from homology"/>
<dbReference type="Proteomes" id="UP001385809">
    <property type="component" value="Unassembled WGS sequence"/>
</dbReference>
<evidence type="ECO:0000256" key="1">
    <source>
        <dbReference type="ARBA" id="ARBA00001933"/>
    </source>
</evidence>
<dbReference type="Gene3D" id="3.40.640.10">
    <property type="entry name" value="Type I PLP-dependent aspartate aminotransferase-like (Major domain)"/>
    <property type="match status" value="1"/>
</dbReference>
<dbReference type="EMBL" id="JBBEGN010000016">
    <property type="protein sequence ID" value="MEJ2870777.1"/>
    <property type="molecule type" value="Genomic_DNA"/>
</dbReference>
<reference evidence="7 8" key="1">
    <citation type="submission" date="2024-03" db="EMBL/GenBank/DDBJ databases">
        <title>Actinomycetospora sp. OC33-EN08, a novel actinomycete isolated from wild orchid (Aerides multiflora).</title>
        <authorList>
            <person name="Suriyachadkun C."/>
        </authorList>
    </citation>
    <scope>NUCLEOTIDE SEQUENCE [LARGE SCALE GENOMIC DNA]</scope>
    <source>
        <strain evidence="7 8">OC33-EN08</strain>
    </source>
</reference>
<dbReference type="Pfam" id="PF00282">
    <property type="entry name" value="Pyridoxal_deC"/>
    <property type="match status" value="1"/>
</dbReference>
<comment type="similarity">
    <text evidence="2 6">Belongs to the group II decarboxylase family.</text>
</comment>
<evidence type="ECO:0000256" key="2">
    <source>
        <dbReference type="ARBA" id="ARBA00009533"/>
    </source>
</evidence>
<evidence type="ECO:0000313" key="8">
    <source>
        <dbReference type="Proteomes" id="UP001385809"/>
    </source>
</evidence>
<dbReference type="SUPFAM" id="SSF53383">
    <property type="entry name" value="PLP-dependent transferases"/>
    <property type="match status" value="1"/>
</dbReference>
<dbReference type="InterPro" id="IPR015422">
    <property type="entry name" value="PyrdxlP-dep_Trfase_small"/>
</dbReference>
<evidence type="ECO:0000256" key="4">
    <source>
        <dbReference type="ARBA" id="ARBA00022898"/>
    </source>
</evidence>
<keyword evidence="5 6" id="KW-0456">Lyase</keyword>
<dbReference type="InterPro" id="IPR002129">
    <property type="entry name" value="PyrdxlP-dep_de-COase"/>
</dbReference>
<comment type="caution">
    <text evidence="7">The sequence shown here is derived from an EMBL/GenBank/DDBJ whole genome shotgun (WGS) entry which is preliminary data.</text>
</comment>
<evidence type="ECO:0000256" key="5">
    <source>
        <dbReference type="ARBA" id="ARBA00023239"/>
    </source>
</evidence>
<name>A0ABU8MUB6_9PSEU</name>
<dbReference type="Gene3D" id="3.90.1150.10">
    <property type="entry name" value="Aspartate Aminotransferase, domain 1"/>
    <property type="match status" value="1"/>
</dbReference>
<evidence type="ECO:0000313" key="7">
    <source>
        <dbReference type="EMBL" id="MEJ2870777.1"/>
    </source>
</evidence>
<keyword evidence="4 6" id="KW-0663">Pyridoxal phosphate</keyword>
<accession>A0ABU8MUB6</accession>
<dbReference type="PANTHER" id="PTHR11999">
    <property type="entry name" value="GROUP II PYRIDOXAL-5-PHOSPHATE DECARBOXYLASE"/>
    <property type="match status" value="1"/>
</dbReference>
<keyword evidence="8" id="KW-1185">Reference proteome</keyword>
<evidence type="ECO:0000256" key="3">
    <source>
        <dbReference type="ARBA" id="ARBA00022793"/>
    </source>
</evidence>
<sequence>MSSPVIEELDAARRFADRWLASLPTRPVGVPADPAALRAALGDLPDDGLPAAGVLDDLAAALEPGLVASGGPRYFGFVTGGTLPVALAADWMVTAADQDAAVAVMSPAAAVVEEVAGRWALDLLGLPTDAAVGFATGAQTANIACLAAARHALLAAAGHDVEADGLAGAPPVTVLVGAAGHATVLQALRLLGFGARHAVRVPADAQGAMLPDALAAALDAAPGPVLVCAQAGQVNTGACDPLDAIADVVRARENAWLHVDGAFGLWAAASPTRRHLVAGADRADSWAVDAHKWLNVPYDSALAVVRDRAALATAMSVSAPYLPLGEQDPSTRTLENSRRARGVPVYAALRTLGRQGVADLVDRCCDLAARAAERFAGHAEVVNDVVLNQVLVRFPGVDVAGLARAVAEDGTCWVGTTVWDGVPALRFSVSNWSTTTADVDLSVDRILALSGRGAAGPGSRGTAR</sequence>
<comment type="cofactor">
    <cofactor evidence="1 6">
        <name>pyridoxal 5'-phosphate</name>
        <dbReference type="ChEBI" id="CHEBI:597326"/>
    </cofactor>
</comment>
<protein>
    <submittedName>
        <fullName evidence="7">Pyridoxal-dependent decarboxylase</fullName>
    </submittedName>
</protein>
<dbReference type="InterPro" id="IPR010977">
    <property type="entry name" value="Aromatic_deC"/>
</dbReference>
<dbReference type="PANTHER" id="PTHR11999:SF70">
    <property type="entry name" value="MIP05841P"/>
    <property type="match status" value="1"/>
</dbReference>
<keyword evidence="3" id="KW-0210">Decarboxylase</keyword>
<gene>
    <name evidence="7" type="ORF">WCD74_23650</name>
</gene>